<dbReference type="EMBL" id="LNIX01000008">
    <property type="protein sequence ID" value="OXA50980.1"/>
    <property type="molecule type" value="Genomic_DNA"/>
</dbReference>
<dbReference type="SUPFAM" id="SSF55753">
    <property type="entry name" value="Actin depolymerizing proteins"/>
    <property type="match status" value="1"/>
</dbReference>
<dbReference type="InterPro" id="IPR036028">
    <property type="entry name" value="SH3-like_dom_sf"/>
</dbReference>
<evidence type="ECO:0000256" key="3">
    <source>
        <dbReference type="ARBA" id="ARBA00022443"/>
    </source>
</evidence>
<dbReference type="GO" id="GO:0045211">
    <property type="term" value="C:postsynaptic membrane"/>
    <property type="evidence" value="ECO:0007669"/>
    <property type="project" value="TreeGrafter"/>
</dbReference>
<evidence type="ECO:0000256" key="5">
    <source>
        <dbReference type="ARBA" id="ARBA00023054"/>
    </source>
</evidence>
<dbReference type="GO" id="GO:0005884">
    <property type="term" value="C:actin filament"/>
    <property type="evidence" value="ECO:0007669"/>
    <property type="project" value="TreeGrafter"/>
</dbReference>
<sequence length="650" mass="70712">MTLNLDKNKSVLVHAWKEVLDERNPIDWALFGYDGLTYDLNLVGKGDGGLNELIEEFNSGKIQYALCRVKIKEKNVEKIVLINWQGEGAPLVRKGVSANHVDIVRGFFKGVHISLHARTDEDVEPDVVLGMVGKAIAGEGIKLVPSTDESDSMNDTGSHPIGSNYKRVNPQEEINAKAKDDFWRKDQAEEERRRREEKGLERKFSQAEVKLLRRESQDYFEREEEAEKIASPKPQINGGTTITTNGGGSGINKSNSVSPTPPTAPSVRGFTSSPSSGGVGAERTAALQASMPMKKNNSDLVRSRIKSFDGGSSGPVFPSSTTTTPPRMSNGINSINKMASISGGKSPSPVVSSSTPPPAAPVNGDSLSVLKRKQLFESGKSPSSENSSNTITRRNPADEIRLMQEEAAKKLEEEKKKKQQEKKKEQPITTSQPEVTKPTVVASSNNDYENNYDEDHNNKRNVTSPTVHFQSPPLPVSPPPAQQQPAFFNNPGVVSPTKTSISPAPVVEKVPSPTPPSPTPPPPQQFQNAKEDHVPIREDNTVRSAAHEQHNGGRNTASSPSPIPPSPVPATNSYTNGGDSSSIISINITPEMGVCARALYDYQAADETEITFDPGDIIRNIEKIDDGWWEGLGPNEQYGLFPANYVELLT</sequence>
<proteinExistence type="inferred from homology"/>
<dbReference type="CDD" id="cd11960">
    <property type="entry name" value="SH3_Abp1_eu"/>
    <property type="match status" value="1"/>
</dbReference>
<dbReference type="InterPro" id="IPR035717">
    <property type="entry name" value="Drebrin-like_SH3"/>
</dbReference>
<dbReference type="InterPro" id="IPR029006">
    <property type="entry name" value="ADF-H/Gelsolin-like_dom_sf"/>
</dbReference>
<feature type="compositionally biased region" description="Basic and acidic residues" evidence="9">
    <location>
        <begin position="395"/>
        <end position="426"/>
    </location>
</feature>
<feature type="compositionally biased region" description="Low complexity" evidence="9">
    <location>
        <begin position="377"/>
        <end position="389"/>
    </location>
</feature>
<dbReference type="FunFam" id="2.30.30.40:FF:000046">
    <property type="entry name" value="Drebrin-like protein isoform B"/>
    <property type="match status" value="1"/>
</dbReference>
<dbReference type="InterPro" id="IPR001452">
    <property type="entry name" value="SH3_domain"/>
</dbReference>
<dbReference type="PROSITE" id="PS50002">
    <property type="entry name" value="SH3"/>
    <property type="match status" value="1"/>
</dbReference>
<dbReference type="PANTHER" id="PTHR10829:SF25">
    <property type="entry name" value="DREBRIN-LIKE PROTEIN"/>
    <property type="match status" value="1"/>
</dbReference>
<evidence type="ECO:0000256" key="4">
    <source>
        <dbReference type="ARBA" id="ARBA00022490"/>
    </source>
</evidence>
<gene>
    <name evidence="12" type="ORF">Fcan01_14199</name>
</gene>
<keyword evidence="3 8" id="KW-0728">SH3 domain</keyword>
<reference evidence="12 13" key="1">
    <citation type="submission" date="2015-12" db="EMBL/GenBank/DDBJ databases">
        <title>The genome of Folsomia candida.</title>
        <authorList>
            <person name="Faddeeva A."/>
            <person name="Derks M.F."/>
            <person name="Anvar Y."/>
            <person name="Smit S."/>
            <person name="Van Straalen N."/>
            <person name="Roelofs D."/>
        </authorList>
    </citation>
    <scope>NUCLEOTIDE SEQUENCE [LARGE SCALE GENOMIC DNA]</scope>
    <source>
        <strain evidence="12 13">VU population</strain>
        <tissue evidence="12">Whole body</tissue>
    </source>
</reference>
<keyword evidence="4" id="KW-0963">Cytoplasm</keyword>
<evidence type="ECO:0000313" key="13">
    <source>
        <dbReference type="Proteomes" id="UP000198287"/>
    </source>
</evidence>
<feature type="region of interest" description="Disordered" evidence="9">
    <location>
        <begin position="223"/>
        <end position="530"/>
    </location>
</feature>
<dbReference type="Gene3D" id="3.40.20.10">
    <property type="entry name" value="Severin"/>
    <property type="match status" value="1"/>
</dbReference>
<feature type="region of interest" description="Disordered" evidence="9">
    <location>
        <begin position="545"/>
        <end position="576"/>
    </location>
</feature>
<keyword evidence="13" id="KW-1185">Reference proteome</keyword>
<evidence type="ECO:0000256" key="8">
    <source>
        <dbReference type="PROSITE-ProRule" id="PRU00192"/>
    </source>
</evidence>
<dbReference type="GO" id="GO:0098974">
    <property type="term" value="P:postsynaptic actin cytoskeleton organization"/>
    <property type="evidence" value="ECO:0007669"/>
    <property type="project" value="TreeGrafter"/>
</dbReference>
<dbReference type="GO" id="GO:0048812">
    <property type="term" value="P:neuron projection morphogenesis"/>
    <property type="evidence" value="ECO:0007669"/>
    <property type="project" value="TreeGrafter"/>
</dbReference>
<dbReference type="AlphaFoldDB" id="A0A226E103"/>
<feature type="compositionally biased region" description="Polar residues" evidence="9">
    <location>
        <begin position="460"/>
        <end position="469"/>
    </location>
</feature>
<dbReference type="Gene3D" id="2.30.30.40">
    <property type="entry name" value="SH3 Domains"/>
    <property type="match status" value="1"/>
</dbReference>
<dbReference type="GO" id="GO:0030864">
    <property type="term" value="C:cortical actin cytoskeleton"/>
    <property type="evidence" value="ECO:0007669"/>
    <property type="project" value="TreeGrafter"/>
</dbReference>
<keyword evidence="5" id="KW-0175">Coiled coil</keyword>
<evidence type="ECO:0000256" key="7">
    <source>
        <dbReference type="ARBA" id="ARBA00023212"/>
    </source>
</evidence>
<evidence type="ECO:0000256" key="6">
    <source>
        <dbReference type="ARBA" id="ARBA00023203"/>
    </source>
</evidence>
<feature type="domain" description="ADF-H" evidence="11">
    <location>
        <begin position="4"/>
        <end position="133"/>
    </location>
</feature>
<dbReference type="SUPFAM" id="SSF50044">
    <property type="entry name" value="SH3-domain"/>
    <property type="match status" value="1"/>
</dbReference>
<comment type="similarity">
    <text evidence="2">Belongs to the ABP1 family.</text>
</comment>
<dbReference type="CDD" id="cd11281">
    <property type="entry name" value="ADF_drebrin_like"/>
    <property type="match status" value="1"/>
</dbReference>
<dbReference type="GO" id="GO:0051015">
    <property type="term" value="F:actin filament binding"/>
    <property type="evidence" value="ECO:0007669"/>
    <property type="project" value="TreeGrafter"/>
</dbReference>
<dbReference type="GO" id="GO:0030427">
    <property type="term" value="C:site of polarized growth"/>
    <property type="evidence" value="ECO:0007669"/>
    <property type="project" value="TreeGrafter"/>
</dbReference>
<evidence type="ECO:0000256" key="2">
    <source>
        <dbReference type="ARBA" id="ARBA00011039"/>
    </source>
</evidence>
<feature type="region of interest" description="Disordered" evidence="9">
    <location>
        <begin position="145"/>
        <end position="181"/>
    </location>
</feature>
<comment type="caution">
    <text evidence="12">The sequence shown here is derived from an EMBL/GenBank/DDBJ whole genome shotgun (WGS) entry which is preliminary data.</text>
</comment>
<dbReference type="PANTHER" id="PTHR10829">
    <property type="entry name" value="CORTACTIN AND DREBRIN"/>
    <property type="match status" value="1"/>
</dbReference>
<dbReference type="Proteomes" id="UP000198287">
    <property type="component" value="Unassembled WGS sequence"/>
</dbReference>
<dbReference type="OrthoDB" id="5971719at2759"/>
<organism evidence="12 13">
    <name type="scientific">Folsomia candida</name>
    <name type="common">Springtail</name>
    <dbReference type="NCBI Taxonomy" id="158441"/>
    <lineage>
        <taxon>Eukaryota</taxon>
        <taxon>Metazoa</taxon>
        <taxon>Ecdysozoa</taxon>
        <taxon>Arthropoda</taxon>
        <taxon>Hexapoda</taxon>
        <taxon>Collembola</taxon>
        <taxon>Entomobryomorpha</taxon>
        <taxon>Isotomoidea</taxon>
        <taxon>Isotomidae</taxon>
        <taxon>Proisotominae</taxon>
        <taxon>Folsomia</taxon>
    </lineage>
</organism>
<dbReference type="GO" id="GO:0045773">
    <property type="term" value="P:positive regulation of axon extension"/>
    <property type="evidence" value="ECO:0007669"/>
    <property type="project" value="TreeGrafter"/>
</dbReference>
<keyword evidence="7" id="KW-0206">Cytoskeleton</keyword>
<evidence type="ECO:0000256" key="1">
    <source>
        <dbReference type="ARBA" id="ARBA00004245"/>
    </source>
</evidence>
<dbReference type="Pfam" id="PF00018">
    <property type="entry name" value="SH3_1"/>
    <property type="match status" value="1"/>
</dbReference>
<dbReference type="PROSITE" id="PS51263">
    <property type="entry name" value="ADF_H"/>
    <property type="match status" value="1"/>
</dbReference>
<dbReference type="GO" id="GO:0030833">
    <property type="term" value="P:regulation of actin filament polymerization"/>
    <property type="evidence" value="ECO:0007669"/>
    <property type="project" value="TreeGrafter"/>
</dbReference>
<evidence type="ECO:0000259" key="10">
    <source>
        <dbReference type="PROSITE" id="PS50002"/>
    </source>
</evidence>
<name>A0A226E103_FOLCA</name>
<dbReference type="GO" id="GO:0030027">
    <property type="term" value="C:lamellipodium"/>
    <property type="evidence" value="ECO:0007669"/>
    <property type="project" value="TreeGrafter"/>
</dbReference>
<dbReference type="STRING" id="158441.A0A226E103"/>
<dbReference type="GO" id="GO:0014069">
    <property type="term" value="C:postsynaptic density"/>
    <property type="evidence" value="ECO:0007669"/>
    <property type="project" value="TreeGrafter"/>
</dbReference>
<keyword evidence="6" id="KW-0009">Actin-binding</keyword>
<dbReference type="OMA" id="HYASQYD"/>
<dbReference type="SMART" id="SM00102">
    <property type="entry name" value="ADF"/>
    <property type="match status" value="1"/>
</dbReference>
<dbReference type="SMART" id="SM00326">
    <property type="entry name" value="SH3"/>
    <property type="match status" value="1"/>
</dbReference>
<dbReference type="PRINTS" id="PR00452">
    <property type="entry name" value="SH3DOMAIN"/>
</dbReference>
<evidence type="ECO:0000313" key="12">
    <source>
        <dbReference type="EMBL" id="OXA50980.1"/>
    </source>
</evidence>
<evidence type="ECO:0000259" key="11">
    <source>
        <dbReference type="PROSITE" id="PS51263"/>
    </source>
</evidence>
<dbReference type="Pfam" id="PF00241">
    <property type="entry name" value="Cofilin_ADF"/>
    <property type="match status" value="1"/>
</dbReference>
<accession>A0A226E103</accession>
<evidence type="ECO:0000256" key="9">
    <source>
        <dbReference type="SAM" id="MobiDB-lite"/>
    </source>
</evidence>
<feature type="compositionally biased region" description="Pro residues" evidence="9">
    <location>
        <begin position="472"/>
        <end position="482"/>
    </location>
</feature>
<feature type="compositionally biased region" description="Low complexity" evidence="9">
    <location>
        <begin position="314"/>
        <end position="326"/>
    </location>
</feature>
<feature type="domain" description="SH3" evidence="10">
    <location>
        <begin position="591"/>
        <end position="650"/>
    </location>
</feature>
<feature type="compositionally biased region" description="Polar residues" evidence="9">
    <location>
        <begin position="330"/>
        <end position="345"/>
    </location>
</feature>
<comment type="subcellular location">
    <subcellularLocation>
        <location evidence="1">Cytoplasm</location>
        <location evidence="1">Cytoskeleton</location>
    </subcellularLocation>
</comment>
<dbReference type="GO" id="GO:0030425">
    <property type="term" value="C:dendrite"/>
    <property type="evidence" value="ECO:0007669"/>
    <property type="project" value="TreeGrafter"/>
</dbReference>
<dbReference type="InterPro" id="IPR002108">
    <property type="entry name" value="ADF-H"/>
</dbReference>
<feature type="compositionally biased region" description="Pro residues" evidence="9">
    <location>
        <begin position="512"/>
        <end position="524"/>
    </location>
</feature>
<protein>
    <submittedName>
        <fullName evidence="12">Drebrin-like protein</fullName>
    </submittedName>
</protein>